<evidence type="ECO:0000256" key="1">
    <source>
        <dbReference type="SAM" id="MobiDB-lite"/>
    </source>
</evidence>
<accession>A0A8J2K7S3</accession>
<evidence type="ECO:0000259" key="2">
    <source>
        <dbReference type="Pfam" id="PF16335"/>
    </source>
</evidence>
<gene>
    <name evidence="3" type="ORF">AFUS01_LOCUS10143</name>
    <name evidence="4" type="ORF">AFUS01_LOCUS11012</name>
</gene>
<comment type="caution">
    <text evidence="4">The sequence shown here is derived from an EMBL/GenBank/DDBJ whole genome shotgun (WGS) entry which is preliminary data.</text>
</comment>
<feature type="domain" description="Glutaminase A central" evidence="2">
    <location>
        <begin position="2"/>
        <end position="42"/>
    </location>
</feature>
<evidence type="ECO:0000313" key="4">
    <source>
        <dbReference type="EMBL" id="CAG7721824.1"/>
    </source>
</evidence>
<dbReference type="PANTHER" id="PTHR31987">
    <property type="entry name" value="GLUTAMINASE A-RELATED"/>
    <property type="match status" value="1"/>
</dbReference>
<feature type="non-terminal residue" evidence="4">
    <location>
        <position position="46"/>
    </location>
</feature>
<dbReference type="Proteomes" id="UP000708208">
    <property type="component" value="Unassembled WGS sequence"/>
</dbReference>
<dbReference type="InterPro" id="IPR052743">
    <property type="entry name" value="Glutaminase_GtaA"/>
</dbReference>
<proteinExistence type="predicted"/>
<keyword evidence="5" id="KW-1185">Reference proteome</keyword>
<feature type="non-terminal residue" evidence="4">
    <location>
        <position position="1"/>
    </location>
</feature>
<reference evidence="4" key="1">
    <citation type="submission" date="2021-06" db="EMBL/GenBank/DDBJ databases">
        <authorList>
            <person name="Hodson N. C."/>
            <person name="Mongue J. A."/>
            <person name="Jaron S. K."/>
        </authorList>
    </citation>
    <scope>NUCLEOTIDE SEQUENCE</scope>
</reference>
<dbReference type="EMBL" id="CAJVCH010083196">
    <property type="protein sequence ID" value="CAG7721824.1"/>
    <property type="molecule type" value="Genomic_DNA"/>
</dbReference>
<dbReference type="EMBL" id="CAJVCH010074759">
    <property type="protein sequence ID" value="CAG7720890.1"/>
    <property type="molecule type" value="Genomic_DNA"/>
</dbReference>
<evidence type="ECO:0000313" key="3">
    <source>
        <dbReference type="EMBL" id="CAG7720890.1"/>
    </source>
</evidence>
<feature type="region of interest" description="Disordered" evidence="1">
    <location>
        <begin position="1"/>
        <end position="27"/>
    </location>
</feature>
<protein>
    <recommendedName>
        <fullName evidence="2">Glutaminase A central domain-containing protein</fullName>
    </recommendedName>
</protein>
<dbReference type="AlphaFoldDB" id="A0A8J2K7S3"/>
<dbReference type="OrthoDB" id="3918848at2759"/>
<dbReference type="InterPro" id="IPR032514">
    <property type="entry name" value="GtaA_central"/>
</dbReference>
<organism evidence="4 5">
    <name type="scientific">Allacma fusca</name>
    <dbReference type="NCBI Taxonomy" id="39272"/>
    <lineage>
        <taxon>Eukaryota</taxon>
        <taxon>Metazoa</taxon>
        <taxon>Ecdysozoa</taxon>
        <taxon>Arthropoda</taxon>
        <taxon>Hexapoda</taxon>
        <taxon>Collembola</taxon>
        <taxon>Symphypleona</taxon>
        <taxon>Sminthuridae</taxon>
        <taxon>Allacma</taxon>
    </lineage>
</organism>
<name>A0A8J2K7S3_9HEXA</name>
<evidence type="ECO:0000313" key="5">
    <source>
        <dbReference type="Proteomes" id="UP000708208"/>
    </source>
</evidence>
<dbReference type="Pfam" id="PF16335">
    <property type="entry name" value="GtaA_6_Hairpin"/>
    <property type="match status" value="1"/>
</dbReference>
<sequence>KKEYSIHDIGFNFPNATGHDDGNEEDMPVEESANMLLMVGNIALHP</sequence>
<dbReference type="PANTHER" id="PTHR31987:SF1">
    <property type="entry name" value="GLUTAMINASE A"/>
    <property type="match status" value="1"/>
</dbReference>